<dbReference type="Proteomes" id="UP001183390">
    <property type="component" value="Unassembled WGS sequence"/>
</dbReference>
<keyword evidence="1" id="KW-0808">Transferase</keyword>
<dbReference type="EMBL" id="JAVREP010000001">
    <property type="protein sequence ID" value="MDT0327625.1"/>
    <property type="molecule type" value="Genomic_DNA"/>
</dbReference>
<evidence type="ECO:0000313" key="3">
    <source>
        <dbReference type="EMBL" id="MDT0327625.1"/>
    </source>
</evidence>
<reference evidence="4" key="1">
    <citation type="submission" date="2023-07" db="EMBL/GenBank/DDBJ databases">
        <title>30 novel species of actinomycetes from the DSMZ collection.</title>
        <authorList>
            <person name="Nouioui I."/>
        </authorList>
    </citation>
    <scope>NUCLEOTIDE SEQUENCE [LARGE SCALE GENOMIC DNA]</scope>
    <source>
        <strain evidence="4">DSM 44743</strain>
    </source>
</reference>
<dbReference type="Gene3D" id="3.30.565.10">
    <property type="entry name" value="Histidine kinase-like ATPase, C-terminal domain"/>
    <property type="match status" value="1"/>
</dbReference>
<evidence type="ECO:0000313" key="4">
    <source>
        <dbReference type="Proteomes" id="UP001183390"/>
    </source>
</evidence>
<dbReference type="PANTHER" id="PTHR35526:SF3">
    <property type="entry name" value="ANTI-SIGMA-F FACTOR RSBW"/>
    <property type="match status" value="1"/>
</dbReference>
<keyword evidence="3" id="KW-0547">Nucleotide-binding</keyword>
<name>A0ABU2M4S5_9ACTN</name>
<proteinExistence type="predicted"/>
<keyword evidence="1" id="KW-0418">Kinase</keyword>
<keyword evidence="4" id="KW-1185">Reference proteome</keyword>
<keyword evidence="3" id="KW-0067">ATP-binding</keyword>
<protein>
    <submittedName>
        <fullName evidence="3">ATP-binding protein</fullName>
    </submittedName>
</protein>
<feature type="domain" description="Histidine kinase/HSP90-like ATPase" evidence="2">
    <location>
        <begin position="27"/>
        <end position="131"/>
    </location>
</feature>
<organism evidence="3 4">
    <name type="scientific">Nocardiopsis lambiniae</name>
    <dbReference type="NCBI Taxonomy" id="3075539"/>
    <lineage>
        <taxon>Bacteria</taxon>
        <taxon>Bacillati</taxon>
        <taxon>Actinomycetota</taxon>
        <taxon>Actinomycetes</taxon>
        <taxon>Streptosporangiales</taxon>
        <taxon>Nocardiopsidaceae</taxon>
        <taxon>Nocardiopsis</taxon>
    </lineage>
</organism>
<dbReference type="InterPro" id="IPR003594">
    <property type="entry name" value="HATPase_dom"/>
</dbReference>
<gene>
    <name evidence="3" type="ORF">RM479_04290</name>
</gene>
<sequence>MSNRIVPNTPEPRRRLPLRRCSFRFVGRPESVKEARDWMERKLAFADAPEETAENTLLLLSELATNNVRHAPNGDVARGDFYVRAFFFHGWLRVEVLDAYGRAPSVHVVSPDPYAEGGRGLLLVNALASRWGRFRSLRGPGMYFELRWPVPEPPAPAVPLPRKAR</sequence>
<dbReference type="InterPro" id="IPR050267">
    <property type="entry name" value="Anti-sigma-factor_SerPK"/>
</dbReference>
<keyword evidence="1" id="KW-0723">Serine/threonine-protein kinase</keyword>
<dbReference type="InterPro" id="IPR036890">
    <property type="entry name" value="HATPase_C_sf"/>
</dbReference>
<accession>A0ABU2M4S5</accession>
<dbReference type="GO" id="GO:0005524">
    <property type="term" value="F:ATP binding"/>
    <property type="evidence" value="ECO:0007669"/>
    <property type="project" value="UniProtKB-KW"/>
</dbReference>
<evidence type="ECO:0000256" key="1">
    <source>
        <dbReference type="ARBA" id="ARBA00022527"/>
    </source>
</evidence>
<dbReference type="SUPFAM" id="SSF55874">
    <property type="entry name" value="ATPase domain of HSP90 chaperone/DNA topoisomerase II/histidine kinase"/>
    <property type="match status" value="1"/>
</dbReference>
<dbReference type="RefSeq" id="WP_311510378.1">
    <property type="nucleotide sequence ID" value="NZ_JAVREP010000001.1"/>
</dbReference>
<dbReference type="CDD" id="cd16936">
    <property type="entry name" value="HATPase_RsbW-like"/>
    <property type="match status" value="1"/>
</dbReference>
<dbReference type="PANTHER" id="PTHR35526">
    <property type="entry name" value="ANTI-SIGMA-F FACTOR RSBW-RELATED"/>
    <property type="match status" value="1"/>
</dbReference>
<comment type="caution">
    <text evidence="3">The sequence shown here is derived from an EMBL/GenBank/DDBJ whole genome shotgun (WGS) entry which is preliminary data.</text>
</comment>
<dbReference type="Pfam" id="PF13581">
    <property type="entry name" value="HATPase_c_2"/>
    <property type="match status" value="1"/>
</dbReference>
<evidence type="ECO:0000259" key="2">
    <source>
        <dbReference type="Pfam" id="PF13581"/>
    </source>
</evidence>